<comment type="subcellular location">
    <subcellularLocation>
        <location evidence="2">Cytoplasm</location>
    </subcellularLocation>
</comment>
<comment type="catalytic activity">
    <reaction evidence="1 9 10">
        <text>[protein]-peptidylproline (omega=180) = [protein]-peptidylproline (omega=0)</text>
        <dbReference type="Rhea" id="RHEA:16237"/>
        <dbReference type="Rhea" id="RHEA-COMP:10747"/>
        <dbReference type="Rhea" id="RHEA-COMP:10748"/>
        <dbReference type="ChEBI" id="CHEBI:83833"/>
        <dbReference type="ChEBI" id="CHEBI:83834"/>
        <dbReference type="EC" id="5.2.1.8"/>
    </reaction>
</comment>
<dbReference type="OrthoDB" id="9808891at2"/>
<dbReference type="Gene3D" id="3.10.50.40">
    <property type="match status" value="1"/>
</dbReference>
<feature type="domain" description="PPIase FKBP-type" evidence="12">
    <location>
        <begin position="6"/>
        <end position="88"/>
    </location>
</feature>
<evidence type="ECO:0000256" key="9">
    <source>
        <dbReference type="PROSITE-ProRule" id="PRU00277"/>
    </source>
</evidence>
<dbReference type="EC" id="5.2.1.8" evidence="10"/>
<organism evidence="13 14">
    <name type="scientific">Halomonas shengliensis</name>
    <dbReference type="NCBI Taxonomy" id="419597"/>
    <lineage>
        <taxon>Bacteria</taxon>
        <taxon>Pseudomonadati</taxon>
        <taxon>Pseudomonadota</taxon>
        <taxon>Gammaproteobacteria</taxon>
        <taxon>Oceanospirillales</taxon>
        <taxon>Halomonadaceae</taxon>
        <taxon>Halomonas</taxon>
    </lineage>
</organism>
<dbReference type="RefSeq" id="WP_089680053.1">
    <property type="nucleotide sequence ID" value="NZ_FNIV01000009.1"/>
</dbReference>
<dbReference type="Proteomes" id="UP000199075">
    <property type="component" value="Unassembled WGS sequence"/>
</dbReference>
<evidence type="ECO:0000256" key="3">
    <source>
        <dbReference type="ARBA" id="ARBA00006577"/>
    </source>
</evidence>
<dbReference type="Pfam" id="PF00254">
    <property type="entry name" value="FKBP_C"/>
    <property type="match status" value="1"/>
</dbReference>
<accession>A0A1H0LA74</accession>
<evidence type="ECO:0000313" key="14">
    <source>
        <dbReference type="Proteomes" id="UP000199075"/>
    </source>
</evidence>
<dbReference type="STRING" id="419597.SAMN04487957_10964"/>
<dbReference type="InterPro" id="IPR046357">
    <property type="entry name" value="PPIase_dom_sf"/>
</dbReference>
<dbReference type="GO" id="GO:0005737">
    <property type="term" value="C:cytoplasm"/>
    <property type="evidence" value="ECO:0007669"/>
    <property type="project" value="UniProtKB-SubCell"/>
</dbReference>
<evidence type="ECO:0000256" key="8">
    <source>
        <dbReference type="ARBA" id="ARBA00037071"/>
    </source>
</evidence>
<comment type="function">
    <text evidence="8">Also involved in hydrogenase metallocenter assembly, probably by participating in the nickel insertion step. This function in hydrogenase biosynthesis requires chaperone activity and the presence of the metal-binding domain, but not PPIase activity.</text>
</comment>
<dbReference type="PANTHER" id="PTHR47861:SF3">
    <property type="entry name" value="FKBP-TYPE PEPTIDYL-PROLYL CIS-TRANS ISOMERASE SLYD"/>
    <property type="match status" value="1"/>
</dbReference>
<dbReference type="GO" id="GO:0042026">
    <property type="term" value="P:protein refolding"/>
    <property type="evidence" value="ECO:0007669"/>
    <property type="project" value="UniProtKB-ARBA"/>
</dbReference>
<dbReference type="GO" id="GO:0003755">
    <property type="term" value="F:peptidyl-prolyl cis-trans isomerase activity"/>
    <property type="evidence" value="ECO:0007669"/>
    <property type="project" value="UniProtKB-UniRule"/>
</dbReference>
<name>A0A1H0LA74_9GAMM</name>
<dbReference type="PROSITE" id="PS50059">
    <property type="entry name" value="FKBP_PPIASE"/>
    <property type="match status" value="1"/>
</dbReference>
<keyword evidence="5 9" id="KW-0697">Rotamase</keyword>
<evidence type="ECO:0000256" key="7">
    <source>
        <dbReference type="ARBA" id="ARBA00023235"/>
    </source>
</evidence>
<dbReference type="AlphaFoldDB" id="A0A1H0LA74"/>
<evidence type="ECO:0000256" key="1">
    <source>
        <dbReference type="ARBA" id="ARBA00000971"/>
    </source>
</evidence>
<gene>
    <name evidence="13" type="ORF">SAMN04487957_10964</name>
</gene>
<evidence type="ECO:0000256" key="11">
    <source>
        <dbReference type="SAM" id="MobiDB-lite"/>
    </source>
</evidence>
<dbReference type="PANTHER" id="PTHR47861">
    <property type="entry name" value="FKBP-TYPE PEPTIDYL-PROLYL CIS-TRANS ISOMERASE SLYD"/>
    <property type="match status" value="1"/>
</dbReference>
<evidence type="ECO:0000256" key="2">
    <source>
        <dbReference type="ARBA" id="ARBA00004496"/>
    </source>
</evidence>
<comment type="similarity">
    <text evidence="3 10">Belongs to the FKBP-type PPIase family.</text>
</comment>
<keyword evidence="7 9" id="KW-0413">Isomerase</keyword>
<evidence type="ECO:0000256" key="10">
    <source>
        <dbReference type="RuleBase" id="RU003915"/>
    </source>
</evidence>
<keyword evidence="14" id="KW-1185">Reference proteome</keyword>
<reference evidence="14" key="1">
    <citation type="submission" date="2016-10" db="EMBL/GenBank/DDBJ databases">
        <authorList>
            <person name="Varghese N."/>
            <person name="Submissions S."/>
        </authorList>
    </citation>
    <scope>NUCLEOTIDE SEQUENCE [LARGE SCALE GENOMIC DNA]</scope>
    <source>
        <strain evidence="14">CGMCC 1.6444</strain>
    </source>
</reference>
<proteinExistence type="inferred from homology"/>
<protein>
    <recommendedName>
        <fullName evidence="10">Peptidyl-prolyl cis-trans isomerase</fullName>
        <ecNumber evidence="10">5.2.1.8</ecNumber>
    </recommendedName>
</protein>
<evidence type="ECO:0000313" key="13">
    <source>
        <dbReference type="EMBL" id="SDO64903.1"/>
    </source>
</evidence>
<keyword evidence="4" id="KW-0963">Cytoplasm</keyword>
<evidence type="ECO:0000256" key="6">
    <source>
        <dbReference type="ARBA" id="ARBA00023186"/>
    </source>
</evidence>
<evidence type="ECO:0000256" key="4">
    <source>
        <dbReference type="ARBA" id="ARBA00022490"/>
    </source>
</evidence>
<evidence type="ECO:0000256" key="5">
    <source>
        <dbReference type="ARBA" id="ARBA00023110"/>
    </source>
</evidence>
<feature type="region of interest" description="Disordered" evidence="11">
    <location>
        <begin position="151"/>
        <end position="172"/>
    </location>
</feature>
<dbReference type="SUPFAM" id="SSF54534">
    <property type="entry name" value="FKBP-like"/>
    <property type="match status" value="1"/>
</dbReference>
<dbReference type="EMBL" id="FNIV01000009">
    <property type="protein sequence ID" value="SDO64903.1"/>
    <property type="molecule type" value="Genomic_DNA"/>
</dbReference>
<evidence type="ECO:0000259" key="12">
    <source>
        <dbReference type="PROSITE" id="PS50059"/>
    </source>
</evidence>
<keyword evidence="6" id="KW-0143">Chaperone</keyword>
<dbReference type="InterPro" id="IPR001179">
    <property type="entry name" value="PPIase_FKBP_dom"/>
</dbReference>
<sequence length="172" mass="18678">MTIAPQRVVTLHYVLQEVLGDADVEVLDDSRARQRPLEYLHGHHNIVAGLERALEGQAEGAELSVTLMPADAYGVRNEALVREVGRDAFPVPDLAPGMRFQTPGDDGPQIVTVVEVGDDSVLIDTNHPLAGRTLRYALEVLAVRDATRAELAKGHPLPPDTDPAEVEDKKLP</sequence>